<accession>A0A0F9EDG8</accession>
<organism evidence="11">
    <name type="scientific">marine sediment metagenome</name>
    <dbReference type="NCBI Taxonomy" id="412755"/>
    <lineage>
        <taxon>unclassified sequences</taxon>
        <taxon>metagenomes</taxon>
        <taxon>ecological metagenomes</taxon>
    </lineage>
</organism>
<dbReference type="GO" id="GO:0016779">
    <property type="term" value="F:nucleotidyltransferase activity"/>
    <property type="evidence" value="ECO:0007669"/>
    <property type="project" value="UniProtKB-KW"/>
</dbReference>
<evidence type="ECO:0000256" key="4">
    <source>
        <dbReference type="ARBA" id="ARBA00022695"/>
    </source>
</evidence>
<protein>
    <recommendedName>
        <fullName evidence="10">Polymerase nucleotidyl transferase domain-containing protein</fullName>
    </recommendedName>
</protein>
<dbReference type="SUPFAM" id="SSF81301">
    <property type="entry name" value="Nucleotidyltransferase"/>
    <property type="match status" value="1"/>
</dbReference>
<dbReference type="Gene3D" id="3.30.460.10">
    <property type="entry name" value="Beta Polymerase, domain 2"/>
    <property type="match status" value="1"/>
</dbReference>
<name>A0A0F9EDG8_9ZZZZ</name>
<comment type="similarity">
    <text evidence="9">Belongs to the MntA antitoxin family.</text>
</comment>
<evidence type="ECO:0000256" key="1">
    <source>
        <dbReference type="ARBA" id="ARBA00001946"/>
    </source>
</evidence>
<dbReference type="PANTHER" id="PTHR33571:SF12">
    <property type="entry name" value="BSL3053 PROTEIN"/>
    <property type="match status" value="1"/>
</dbReference>
<proteinExistence type="inferred from homology"/>
<evidence type="ECO:0000256" key="6">
    <source>
        <dbReference type="ARBA" id="ARBA00022741"/>
    </source>
</evidence>
<reference evidence="11" key="1">
    <citation type="journal article" date="2015" name="Nature">
        <title>Complex archaea that bridge the gap between prokaryotes and eukaryotes.</title>
        <authorList>
            <person name="Spang A."/>
            <person name="Saw J.H."/>
            <person name="Jorgensen S.L."/>
            <person name="Zaremba-Niedzwiedzka K."/>
            <person name="Martijn J."/>
            <person name="Lind A.E."/>
            <person name="van Eijk R."/>
            <person name="Schleper C."/>
            <person name="Guy L."/>
            <person name="Ettema T.J."/>
        </authorList>
    </citation>
    <scope>NUCLEOTIDE SEQUENCE</scope>
</reference>
<keyword evidence="8" id="KW-0460">Magnesium</keyword>
<dbReference type="InterPro" id="IPR043519">
    <property type="entry name" value="NT_sf"/>
</dbReference>
<dbReference type="PANTHER" id="PTHR33571">
    <property type="entry name" value="SSL8005 PROTEIN"/>
    <property type="match status" value="1"/>
</dbReference>
<evidence type="ECO:0000259" key="10">
    <source>
        <dbReference type="Pfam" id="PF01909"/>
    </source>
</evidence>
<keyword evidence="3" id="KW-0808">Transferase</keyword>
<keyword evidence="4" id="KW-0548">Nucleotidyltransferase</keyword>
<evidence type="ECO:0000313" key="11">
    <source>
        <dbReference type="EMBL" id="KKL72004.1"/>
    </source>
</evidence>
<evidence type="ECO:0000256" key="9">
    <source>
        <dbReference type="ARBA" id="ARBA00038276"/>
    </source>
</evidence>
<keyword evidence="5" id="KW-0479">Metal-binding</keyword>
<dbReference type="GO" id="GO:0005524">
    <property type="term" value="F:ATP binding"/>
    <property type="evidence" value="ECO:0007669"/>
    <property type="project" value="UniProtKB-KW"/>
</dbReference>
<feature type="domain" description="Polymerase nucleotidyl transferase" evidence="10">
    <location>
        <begin position="14"/>
        <end position="92"/>
    </location>
</feature>
<dbReference type="EMBL" id="LAZR01025410">
    <property type="protein sequence ID" value="KKL72004.1"/>
    <property type="molecule type" value="Genomic_DNA"/>
</dbReference>
<evidence type="ECO:0000256" key="5">
    <source>
        <dbReference type="ARBA" id="ARBA00022723"/>
    </source>
</evidence>
<evidence type="ECO:0000256" key="3">
    <source>
        <dbReference type="ARBA" id="ARBA00022679"/>
    </source>
</evidence>
<comment type="cofactor">
    <cofactor evidence="1">
        <name>Mg(2+)</name>
        <dbReference type="ChEBI" id="CHEBI:18420"/>
    </cofactor>
</comment>
<keyword evidence="2" id="KW-1277">Toxin-antitoxin system</keyword>
<dbReference type="AlphaFoldDB" id="A0A0F9EDG8"/>
<dbReference type="CDD" id="cd05403">
    <property type="entry name" value="NT_KNTase_like"/>
    <property type="match status" value="1"/>
</dbReference>
<evidence type="ECO:0000256" key="7">
    <source>
        <dbReference type="ARBA" id="ARBA00022840"/>
    </source>
</evidence>
<keyword evidence="7" id="KW-0067">ATP-binding</keyword>
<keyword evidence="6" id="KW-0547">Nucleotide-binding</keyword>
<evidence type="ECO:0000256" key="8">
    <source>
        <dbReference type="ARBA" id="ARBA00022842"/>
    </source>
</evidence>
<dbReference type="InterPro" id="IPR052038">
    <property type="entry name" value="Type-VII_TA_antitoxin"/>
</dbReference>
<dbReference type="GO" id="GO:0046872">
    <property type="term" value="F:metal ion binding"/>
    <property type="evidence" value="ECO:0007669"/>
    <property type="project" value="UniProtKB-KW"/>
</dbReference>
<gene>
    <name evidence="11" type="ORF">LCGC14_2089270</name>
</gene>
<dbReference type="InterPro" id="IPR002934">
    <property type="entry name" value="Polymerase_NTP_transf_dom"/>
</dbReference>
<evidence type="ECO:0000256" key="2">
    <source>
        <dbReference type="ARBA" id="ARBA00022649"/>
    </source>
</evidence>
<dbReference type="Pfam" id="PF01909">
    <property type="entry name" value="NTP_transf_2"/>
    <property type="match status" value="1"/>
</dbReference>
<sequence>MDNKVLIDIPNEQIAEFCTHNHISKFSFFGSVLCDDFKSESDVDVLVEFEEGHVPGFFDLARMEIEISKILARKADLRTPGELSRYFRDEVVTSARVEYVKG</sequence>
<comment type="caution">
    <text evidence="11">The sequence shown here is derived from an EMBL/GenBank/DDBJ whole genome shotgun (WGS) entry which is preliminary data.</text>
</comment>